<dbReference type="STRING" id="1447883.A0A2B7YPR6"/>
<evidence type="ECO:0000256" key="4">
    <source>
        <dbReference type="ARBA" id="ARBA00011187"/>
    </source>
</evidence>
<keyword evidence="7" id="KW-0687">Ribonucleoprotein</keyword>
<organism evidence="9 10">
    <name type="scientific">Polytolypa hystricis (strain UAMH7299)</name>
    <dbReference type="NCBI Taxonomy" id="1447883"/>
    <lineage>
        <taxon>Eukaryota</taxon>
        <taxon>Fungi</taxon>
        <taxon>Dikarya</taxon>
        <taxon>Ascomycota</taxon>
        <taxon>Pezizomycotina</taxon>
        <taxon>Eurotiomycetes</taxon>
        <taxon>Eurotiomycetidae</taxon>
        <taxon>Onygenales</taxon>
        <taxon>Onygenales incertae sedis</taxon>
        <taxon>Polytolypa</taxon>
    </lineage>
</organism>
<evidence type="ECO:0000256" key="8">
    <source>
        <dbReference type="SAM" id="MobiDB-lite"/>
    </source>
</evidence>
<comment type="function">
    <text evidence="1">Involved in the biogenesis of the 60S ribosomal subunit.</text>
</comment>
<evidence type="ECO:0000313" key="9">
    <source>
        <dbReference type="EMBL" id="PGH23051.1"/>
    </source>
</evidence>
<keyword evidence="10" id="KW-1185">Reference proteome</keyword>
<evidence type="ECO:0000256" key="5">
    <source>
        <dbReference type="ARBA" id="ARBA00015522"/>
    </source>
</evidence>
<dbReference type="OrthoDB" id="285729at2759"/>
<sequence>MGRELQKKKNRSSIPKIKKKSGQLKNGNKRIHVLGNAIISKNWDKKLTLTQNYRQLGLTSRLNAPTGGVERKKKTLPTDADAEFSGFPDEPEQDELHVNPNASSRKTFAPTEARVERDPETGKILRVIHSEAEENETLEIAGRLHRRDNPLNDPLDDISQRRGQASASGEGDRVPMPTPSASATSEFVKALEKQVVMEEEALKKRRPRQQSAREEEWLERLVEKHGDDVAAMVRDRRLNRMQQTAGDINRRLRKWKEKRGEVV</sequence>
<dbReference type="EMBL" id="PDNA01000029">
    <property type="protein sequence ID" value="PGH23051.1"/>
    <property type="molecule type" value="Genomic_DNA"/>
</dbReference>
<evidence type="ECO:0000256" key="6">
    <source>
        <dbReference type="ARBA" id="ARBA00023242"/>
    </source>
</evidence>
<dbReference type="AlphaFoldDB" id="A0A2B7YPR6"/>
<dbReference type="GO" id="GO:1990904">
    <property type="term" value="C:ribonucleoprotein complex"/>
    <property type="evidence" value="ECO:0007669"/>
    <property type="project" value="UniProtKB-KW"/>
</dbReference>
<dbReference type="PANTHER" id="PTHR13243:SF1">
    <property type="entry name" value="NUCLEOLAR PROTEIN 16"/>
    <property type="match status" value="1"/>
</dbReference>
<gene>
    <name evidence="9" type="ORF">AJ80_02824</name>
</gene>
<evidence type="ECO:0000256" key="2">
    <source>
        <dbReference type="ARBA" id="ARBA00004604"/>
    </source>
</evidence>
<keyword evidence="6" id="KW-0539">Nucleus</keyword>
<reference evidence="9 10" key="1">
    <citation type="submission" date="2017-10" db="EMBL/GenBank/DDBJ databases">
        <title>Comparative genomics in systemic dimorphic fungi from Ajellomycetaceae.</title>
        <authorList>
            <person name="Munoz J.F."/>
            <person name="Mcewen J.G."/>
            <person name="Clay O.K."/>
            <person name="Cuomo C.A."/>
        </authorList>
    </citation>
    <scope>NUCLEOTIDE SEQUENCE [LARGE SCALE GENOMIC DNA]</scope>
    <source>
        <strain evidence="9 10">UAMH7299</strain>
    </source>
</reference>
<dbReference type="Pfam" id="PF09420">
    <property type="entry name" value="Nop16"/>
    <property type="match status" value="1"/>
</dbReference>
<comment type="similarity">
    <text evidence="3">Belongs to the NOP16 family.</text>
</comment>
<name>A0A2B7YPR6_POLH7</name>
<comment type="subunit">
    <text evidence="4">Component of the pre-66S ribosomal particle.</text>
</comment>
<evidence type="ECO:0000256" key="1">
    <source>
        <dbReference type="ARBA" id="ARBA00002889"/>
    </source>
</evidence>
<feature type="region of interest" description="Disordered" evidence="8">
    <location>
        <begin position="138"/>
        <end position="186"/>
    </location>
</feature>
<feature type="region of interest" description="Disordered" evidence="8">
    <location>
        <begin position="62"/>
        <end position="121"/>
    </location>
</feature>
<dbReference type="Proteomes" id="UP000224634">
    <property type="component" value="Unassembled WGS sequence"/>
</dbReference>
<evidence type="ECO:0000313" key="10">
    <source>
        <dbReference type="Proteomes" id="UP000224634"/>
    </source>
</evidence>
<feature type="compositionally biased region" description="Basic residues" evidence="8">
    <location>
        <begin position="8"/>
        <end position="28"/>
    </location>
</feature>
<dbReference type="GO" id="GO:0042273">
    <property type="term" value="P:ribosomal large subunit biogenesis"/>
    <property type="evidence" value="ECO:0007669"/>
    <property type="project" value="TreeGrafter"/>
</dbReference>
<proteinExistence type="inferred from homology"/>
<evidence type="ECO:0000256" key="7">
    <source>
        <dbReference type="ARBA" id="ARBA00023274"/>
    </source>
</evidence>
<feature type="region of interest" description="Disordered" evidence="8">
    <location>
        <begin position="1"/>
        <end position="28"/>
    </location>
</feature>
<accession>A0A2B7YPR6</accession>
<evidence type="ECO:0000256" key="3">
    <source>
        <dbReference type="ARBA" id="ARBA00008479"/>
    </source>
</evidence>
<comment type="subcellular location">
    <subcellularLocation>
        <location evidence="2">Nucleus</location>
        <location evidence="2">Nucleolus</location>
    </subcellularLocation>
</comment>
<comment type="caution">
    <text evidence="9">The sequence shown here is derived from an EMBL/GenBank/DDBJ whole genome shotgun (WGS) entry which is preliminary data.</text>
</comment>
<protein>
    <recommendedName>
        <fullName evidence="5">Nucleolar protein 16</fullName>
    </recommendedName>
</protein>
<dbReference type="GO" id="GO:0005730">
    <property type="term" value="C:nucleolus"/>
    <property type="evidence" value="ECO:0007669"/>
    <property type="project" value="UniProtKB-SubCell"/>
</dbReference>
<dbReference type="InterPro" id="IPR019002">
    <property type="entry name" value="Ribosome_biogenesis_Nop16"/>
</dbReference>
<dbReference type="PANTHER" id="PTHR13243">
    <property type="entry name" value="HSPC111 PROTEIN-RELATED"/>
    <property type="match status" value="1"/>
</dbReference>